<gene>
    <name evidence="1" type="ORF">PGLA2088_LOCUS8079</name>
</gene>
<feature type="non-terminal residue" evidence="1">
    <location>
        <position position="1"/>
    </location>
</feature>
<evidence type="ECO:0000313" key="2">
    <source>
        <dbReference type="Proteomes" id="UP000626109"/>
    </source>
</evidence>
<feature type="non-terminal residue" evidence="1">
    <location>
        <position position="237"/>
    </location>
</feature>
<accession>A0A813IGL7</accession>
<organism evidence="1 2">
    <name type="scientific">Polarella glacialis</name>
    <name type="common">Dinoflagellate</name>
    <dbReference type="NCBI Taxonomy" id="89957"/>
    <lineage>
        <taxon>Eukaryota</taxon>
        <taxon>Sar</taxon>
        <taxon>Alveolata</taxon>
        <taxon>Dinophyceae</taxon>
        <taxon>Suessiales</taxon>
        <taxon>Suessiaceae</taxon>
        <taxon>Polarella</taxon>
    </lineage>
</organism>
<proteinExistence type="predicted"/>
<name>A0A813IGL7_POLGL</name>
<dbReference type="Proteomes" id="UP000626109">
    <property type="component" value="Unassembled WGS sequence"/>
</dbReference>
<evidence type="ECO:0000313" key="1">
    <source>
        <dbReference type="EMBL" id="CAE8650205.1"/>
    </source>
</evidence>
<sequence>QAAVPHFSSGFVGDLTALAAAKKYEALDDIPIRSSGALDRSSGASSRVASRALSSEALKTSFPPFDFRFVPKRPDPWLEKSQRWSNSTSAALRPGSWLRKVDEPRNLQELRPCTNSKSCEENEYCISCKKCAEHHASLPADDQARWTCDPCTDDGTHCESGKYCEVAKDAVEGTCPDSFPGCSDHSECKDDEYCYSCQKCEEYMQGSGTNESLWQCQPCPTTKGGFCSLLGWCPLRQ</sequence>
<protein>
    <submittedName>
        <fullName evidence="1">Uncharacterized protein</fullName>
    </submittedName>
</protein>
<comment type="caution">
    <text evidence="1">The sequence shown here is derived from an EMBL/GenBank/DDBJ whole genome shotgun (WGS) entry which is preliminary data.</text>
</comment>
<reference evidence="1" key="1">
    <citation type="submission" date="2021-02" db="EMBL/GenBank/DDBJ databases">
        <authorList>
            <person name="Dougan E. K."/>
            <person name="Rhodes N."/>
            <person name="Thang M."/>
            <person name="Chan C."/>
        </authorList>
    </citation>
    <scope>NUCLEOTIDE SEQUENCE</scope>
</reference>
<dbReference type="EMBL" id="CAJNNW010008607">
    <property type="protein sequence ID" value="CAE8650205.1"/>
    <property type="molecule type" value="Genomic_DNA"/>
</dbReference>
<dbReference type="AlphaFoldDB" id="A0A813IGL7"/>